<feature type="transmembrane region" description="Helical" evidence="1">
    <location>
        <begin position="128"/>
        <end position="144"/>
    </location>
</feature>
<organism evidence="3 4">
    <name type="scientific">Sphingobacterium paucimobilis HER1398</name>
    <dbReference type="NCBI Taxonomy" id="1346330"/>
    <lineage>
        <taxon>Bacteria</taxon>
        <taxon>Pseudomonadati</taxon>
        <taxon>Bacteroidota</taxon>
        <taxon>Sphingobacteriia</taxon>
        <taxon>Sphingobacteriales</taxon>
        <taxon>Sphingobacteriaceae</taxon>
        <taxon>Sphingobacterium</taxon>
    </lineage>
</organism>
<keyword evidence="1" id="KW-0472">Membrane</keyword>
<comment type="caution">
    <text evidence="3">The sequence shown here is derived from an EMBL/GenBank/DDBJ whole genome shotgun (WGS) entry which is preliminary data.</text>
</comment>
<feature type="signal peptide" evidence="2">
    <location>
        <begin position="1"/>
        <end position="20"/>
    </location>
</feature>
<evidence type="ECO:0000256" key="1">
    <source>
        <dbReference type="SAM" id="Phobius"/>
    </source>
</evidence>
<evidence type="ECO:0000313" key="3">
    <source>
        <dbReference type="EMBL" id="ERJ57441.1"/>
    </source>
</evidence>
<gene>
    <name evidence="3" type="ORF">M472_01545</name>
</gene>
<accession>U2H6V7</accession>
<dbReference type="STRING" id="1346330.M472_01545"/>
<keyword evidence="4" id="KW-1185">Reference proteome</keyword>
<protein>
    <submittedName>
        <fullName evidence="3">Uncharacterized protein</fullName>
    </submittedName>
</protein>
<keyword evidence="1" id="KW-0812">Transmembrane</keyword>
<name>U2H6V7_9SPHI</name>
<evidence type="ECO:0000256" key="2">
    <source>
        <dbReference type="SAM" id="SignalP"/>
    </source>
</evidence>
<dbReference type="EMBL" id="ATDL01000022">
    <property type="protein sequence ID" value="ERJ57441.1"/>
    <property type="molecule type" value="Genomic_DNA"/>
</dbReference>
<dbReference type="AlphaFoldDB" id="U2H6V7"/>
<reference evidence="3 4" key="1">
    <citation type="journal article" date="2013" name="Genome Announc.">
        <title>The Draft Genome Sequence of Sphingomonas paucimobilis Strain HER1398 (Proteobacteria), Host to the Giant PAU Phage, Indicates That It Is a Member of the Genus Sphingobacterium (Bacteroidetes).</title>
        <authorList>
            <person name="White R.A.III."/>
            <person name="Suttle C.A."/>
        </authorList>
    </citation>
    <scope>NUCLEOTIDE SEQUENCE [LARGE SCALE GENOMIC DNA]</scope>
    <source>
        <strain evidence="3 4">HER1398</strain>
    </source>
</reference>
<sequence>MIVYINKILICVLCLIGCFASCRTSKESRQNIAHDQQIERQVAASMTWAQYAGRDSASRYWMFLSDSSFYFHPDEGLWGRSGKVAYIERKGGERSAGRLDMVYDSLGTIDSRLQSDSVHTETRPPIRRWLWLLLIPLAIVGWVYRKR</sequence>
<proteinExistence type="predicted"/>
<dbReference type="RefSeq" id="WP_021072174.1">
    <property type="nucleotide sequence ID" value="NZ_ATDL01000022.1"/>
</dbReference>
<keyword evidence="2" id="KW-0732">Signal</keyword>
<feature type="chain" id="PRO_5004628957" evidence="2">
    <location>
        <begin position="21"/>
        <end position="147"/>
    </location>
</feature>
<keyword evidence="1" id="KW-1133">Transmembrane helix</keyword>
<dbReference type="OrthoDB" id="711648at2"/>
<dbReference type="Proteomes" id="UP000016584">
    <property type="component" value="Unassembled WGS sequence"/>
</dbReference>
<evidence type="ECO:0000313" key="4">
    <source>
        <dbReference type="Proteomes" id="UP000016584"/>
    </source>
</evidence>